<evidence type="ECO:0000313" key="2">
    <source>
        <dbReference type="Proteomes" id="UP001470230"/>
    </source>
</evidence>
<keyword evidence="2" id="KW-1185">Reference proteome</keyword>
<accession>A0ABR2L2F4</accession>
<dbReference type="EMBL" id="JAPFFF010000002">
    <property type="protein sequence ID" value="KAK8897533.1"/>
    <property type="molecule type" value="Genomic_DNA"/>
</dbReference>
<reference evidence="1 2" key="1">
    <citation type="submission" date="2024-04" db="EMBL/GenBank/DDBJ databases">
        <title>Tritrichomonas musculus Genome.</title>
        <authorList>
            <person name="Alves-Ferreira E."/>
            <person name="Grigg M."/>
            <person name="Lorenzi H."/>
            <person name="Galac M."/>
        </authorList>
    </citation>
    <scope>NUCLEOTIDE SEQUENCE [LARGE SCALE GENOMIC DNA]</scope>
    <source>
        <strain evidence="1 2">EAF2021</strain>
    </source>
</reference>
<dbReference type="Proteomes" id="UP001470230">
    <property type="component" value="Unassembled WGS sequence"/>
</dbReference>
<organism evidence="1 2">
    <name type="scientific">Tritrichomonas musculus</name>
    <dbReference type="NCBI Taxonomy" id="1915356"/>
    <lineage>
        <taxon>Eukaryota</taxon>
        <taxon>Metamonada</taxon>
        <taxon>Parabasalia</taxon>
        <taxon>Tritrichomonadida</taxon>
        <taxon>Tritrichomonadidae</taxon>
        <taxon>Tritrichomonas</taxon>
    </lineage>
</organism>
<gene>
    <name evidence="1" type="ORF">M9Y10_015489</name>
</gene>
<evidence type="ECO:0000313" key="1">
    <source>
        <dbReference type="EMBL" id="KAK8897533.1"/>
    </source>
</evidence>
<protein>
    <submittedName>
        <fullName evidence="1">Uncharacterized protein</fullName>
    </submittedName>
</protein>
<name>A0ABR2L2F4_9EUKA</name>
<comment type="caution">
    <text evidence="1">The sequence shown here is derived from an EMBL/GenBank/DDBJ whole genome shotgun (WGS) entry which is preliminary data.</text>
</comment>
<sequence length="120" mass="14284">MNDFINSRRYRNIQNKSTNFNSISIKIIEKFWMKRNQFPYKYYEKLCPESKKLVELTESGDLQNKLEVGKCLIERDSDFPLDVNIGLKYVKETMKNGNKESAKYYIDMLIDGKMITCIFK</sequence>
<proteinExistence type="predicted"/>